<proteinExistence type="predicted"/>
<keyword evidence="1" id="KW-0175">Coiled coil</keyword>
<reference evidence="3" key="1">
    <citation type="submission" date="2021-01" db="UniProtKB">
        <authorList>
            <consortium name="EnsemblPlants"/>
        </authorList>
    </citation>
    <scope>IDENTIFICATION</scope>
</reference>
<dbReference type="Gramene" id="Kaladp0084s0082.1.v1.1">
    <property type="protein sequence ID" value="Kaladp0084s0082.1.v1.1.CDS.1"/>
    <property type="gene ID" value="Kaladp0084s0082.v1.1"/>
</dbReference>
<dbReference type="PANTHER" id="PTHR47357:SF4">
    <property type="entry name" value="MYOSIN HEAVY CHAIN-LIKE PROTEIN"/>
    <property type="match status" value="1"/>
</dbReference>
<feature type="compositionally biased region" description="Low complexity" evidence="2">
    <location>
        <begin position="18"/>
        <end position="37"/>
    </location>
</feature>
<organism evidence="3 4">
    <name type="scientific">Kalanchoe fedtschenkoi</name>
    <name type="common">Lavender scallops</name>
    <name type="synonym">South American air plant</name>
    <dbReference type="NCBI Taxonomy" id="63787"/>
    <lineage>
        <taxon>Eukaryota</taxon>
        <taxon>Viridiplantae</taxon>
        <taxon>Streptophyta</taxon>
        <taxon>Embryophyta</taxon>
        <taxon>Tracheophyta</taxon>
        <taxon>Spermatophyta</taxon>
        <taxon>Magnoliopsida</taxon>
        <taxon>eudicotyledons</taxon>
        <taxon>Gunneridae</taxon>
        <taxon>Pentapetalae</taxon>
        <taxon>Saxifragales</taxon>
        <taxon>Crassulaceae</taxon>
        <taxon>Kalanchoe</taxon>
    </lineage>
</organism>
<evidence type="ECO:0000256" key="1">
    <source>
        <dbReference type="SAM" id="Coils"/>
    </source>
</evidence>
<feature type="compositionally biased region" description="Polar residues" evidence="2">
    <location>
        <begin position="68"/>
        <end position="83"/>
    </location>
</feature>
<accession>A0A7N0UV16</accession>
<evidence type="ECO:0000313" key="4">
    <source>
        <dbReference type="Proteomes" id="UP000594263"/>
    </source>
</evidence>
<feature type="compositionally biased region" description="Basic residues" evidence="2">
    <location>
        <begin position="47"/>
        <end position="64"/>
    </location>
</feature>
<evidence type="ECO:0000256" key="2">
    <source>
        <dbReference type="SAM" id="MobiDB-lite"/>
    </source>
</evidence>
<name>A0A7N0UV16_KALFE</name>
<keyword evidence="4" id="KW-1185">Reference proteome</keyword>
<sequence length="849" mass="98566">MVKYGKTESSSEEPKVGSSLSFSSSDSSTTSSDSEYYSPEETVGKNVKNRKVRRSPKNQSKVHHIPMTSGSPVGSDSASTSSENNAGVVINTAEYKAAMAKTEHLEKLVSDLTHERQQTLQTFIDEMKGVLGDGNDLADAAEGAQGTDFLTLMKRVKKEAVTLKFQLDSSDKEKHEMKQYIQECNANLTQLGEENVSLCSKIDELEKLPREHCDNAVEDEEKQALQSRLEDLVVQVSDLQNQNEKLKDEIRLSKNETEAERQILEMKINQMVNQVSCFENQNKELMEEKITISERNNEARNSMESRIEELVAQVGDLQNQNKEMMEEKITLSERTNEARNSLESRIEELVAQVGDLQNQNKEMMEKIKLSEKNNEARNLQESRKEEIVAQVGDLQKQNKTLKEEIVSSKIQRESLMDQVAIMQQEMDSLNKKERELMEQINTIQAKRLRDEMARSREMGDITESYKIIKDLKLEVDLLNKQKRETEGILKETREENCQLIEKTKELDNRIYDLEKTLVQRADRVSELEREISELSTKLTLRDEEFNSLQSQKTQLELKISRDREGREMELKNKSLAKEREEKQNNGIINKDFEKIKGWFKGSKPSLQVIERKMEELVEEFRKHMEDNIRLMSQRIRVTEQLHVENKESYKITKERLEQENRMLEARMYEYTQVLSTLDTATMRLKNVAEATNNMLTGLDLVCKQFDERNGRMMSRLSKFSEDLRYVKKWVVGTKKVNELLKGEVGGLVEQLQRKEENESLLTEKISVLLESKVDHISLVNAMEQVEKKMRGLQTMVREKENGILDMCEEKREAIRQLCVLIDYQKNRSDHFRQMVIQMHTVRTPEKTRN</sequence>
<dbReference type="Proteomes" id="UP000594263">
    <property type="component" value="Unplaced"/>
</dbReference>
<dbReference type="PANTHER" id="PTHR47357">
    <property type="entry name" value="COP1-INTERACTIVE PROTEIN 1"/>
    <property type="match status" value="1"/>
</dbReference>
<dbReference type="OMA" id="FEECTGH"/>
<dbReference type="EnsemblPlants" id="Kaladp0084s0082.1.v1.1">
    <property type="protein sequence ID" value="Kaladp0084s0082.1.v1.1.CDS.1"/>
    <property type="gene ID" value="Kaladp0084s0082.v1.1"/>
</dbReference>
<feature type="region of interest" description="Disordered" evidence="2">
    <location>
        <begin position="1"/>
        <end position="83"/>
    </location>
</feature>
<dbReference type="GO" id="GO:0005856">
    <property type="term" value="C:cytoskeleton"/>
    <property type="evidence" value="ECO:0007669"/>
    <property type="project" value="TreeGrafter"/>
</dbReference>
<dbReference type="GO" id="GO:0005200">
    <property type="term" value="F:structural constituent of cytoskeleton"/>
    <property type="evidence" value="ECO:0007669"/>
    <property type="project" value="TreeGrafter"/>
</dbReference>
<feature type="coiled-coil region" evidence="1">
    <location>
        <begin position="188"/>
        <end position="673"/>
    </location>
</feature>
<protein>
    <submittedName>
        <fullName evidence="3">Uncharacterized protein</fullName>
    </submittedName>
</protein>
<evidence type="ECO:0000313" key="3">
    <source>
        <dbReference type="EnsemblPlants" id="Kaladp0084s0082.1.v1.1.CDS.1"/>
    </source>
</evidence>
<dbReference type="AlphaFoldDB" id="A0A7N0UV16"/>